<dbReference type="EMBL" id="JAOQAV010000054">
    <property type="protein sequence ID" value="KAJ4179792.1"/>
    <property type="molecule type" value="Genomic_DNA"/>
</dbReference>
<protein>
    <recommendedName>
        <fullName evidence="6">FAD-binding domain-containing protein</fullName>
    </recommendedName>
</protein>
<keyword evidence="4" id="KW-0560">Oxidoreductase</keyword>
<evidence type="ECO:0000313" key="8">
    <source>
        <dbReference type="Proteomes" id="UP001152087"/>
    </source>
</evidence>
<evidence type="ECO:0000313" key="7">
    <source>
        <dbReference type="EMBL" id="KAJ4179792.1"/>
    </source>
</evidence>
<dbReference type="OrthoDB" id="2690153at2759"/>
<evidence type="ECO:0000256" key="4">
    <source>
        <dbReference type="ARBA" id="ARBA00023002"/>
    </source>
</evidence>
<evidence type="ECO:0000259" key="6">
    <source>
        <dbReference type="Pfam" id="PF01494"/>
    </source>
</evidence>
<keyword evidence="8" id="KW-1185">Reference proteome</keyword>
<dbReference type="AlphaFoldDB" id="A0A9W8QUY5"/>
<dbReference type="PANTHER" id="PTHR43004:SF19">
    <property type="entry name" value="BINDING MONOOXYGENASE, PUTATIVE (JCVI)-RELATED"/>
    <property type="match status" value="1"/>
</dbReference>
<dbReference type="InterPro" id="IPR036188">
    <property type="entry name" value="FAD/NAD-bd_sf"/>
</dbReference>
<proteinExistence type="predicted"/>
<comment type="cofactor">
    <cofactor evidence="1">
        <name>FAD</name>
        <dbReference type="ChEBI" id="CHEBI:57692"/>
    </cofactor>
</comment>
<gene>
    <name evidence="7" type="ORF">NW755_012188</name>
</gene>
<evidence type="ECO:0000256" key="2">
    <source>
        <dbReference type="ARBA" id="ARBA00022630"/>
    </source>
</evidence>
<evidence type="ECO:0000256" key="3">
    <source>
        <dbReference type="ARBA" id="ARBA00022827"/>
    </source>
</evidence>
<dbReference type="GO" id="GO:0016709">
    <property type="term" value="F:oxidoreductase activity, acting on paired donors, with incorporation or reduction of molecular oxygen, NAD(P)H as one donor, and incorporation of one atom of oxygen"/>
    <property type="evidence" value="ECO:0007669"/>
    <property type="project" value="UniProtKB-ARBA"/>
</dbReference>
<dbReference type="Pfam" id="PF21274">
    <property type="entry name" value="Rng_hyd_C"/>
    <property type="match status" value="1"/>
</dbReference>
<dbReference type="Proteomes" id="UP001152087">
    <property type="component" value="Unassembled WGS sequence"/>
</dbReference>
<accession>A0A9W8QUY5</accession>
<dbReference type="Gene3D" id="3.40.30.120">
    <property type="match status" value="1"/>
</dbReference>
<dbReference type="Pfam" id="PF01494">
    <property type="entry name" value="FAD_binding_3"/>
    <property type="match status" value="1"/>
</dbReference>
<keyword evidence="2" id="KW-0285">Flavoprotein</keyword>
<reference evidence="7" key="1">
    <citation type="submission" date="2022-09" db="EMBL/GenBank/DDBJ databases">
        <title>Fusarium specimens isolated from Avocado Roots.</title>
        <authorList>
            <person name="Stajich J."/>
            <person name="Roper C."/>
            <person name="Heimlech-Rivalta G."/>
        </authorList>
    </citation>
    <scope>NUCLEOTIDE SEQUENCE</scope>
    <source>
        <strain evidence="7">A02</strain>
    </source>
</reference>
<evidence type="ECO:0000256" key="1">
    <source>
        <dbReference type="ARBA" id="ARBA00001974"/>
    </source>
</evidence>
<feature type="domain" description="FAD-binding" evidence="6">
    <location>
        <begin position="40"/>
        <end position="393"/>
    </location>
</feature>
<keyword evidence="3" id="KW-0274">FAD</keyword>
<dbReference type="InterPro" id="IPR002938">
    <property type="entry name" value="FAD-bd"/>
</dbReference>
<dbReference type="InterPro" id="IPR050641">
    <property type="entry name" value="RIFMO-like"/>
</dbReference>
<sequence>MAARGISQRDETLPTEGGQRTEFDFDDFDHSSIPFEKDELPVVVIGSSMIGMSLQLFLGFHGIKSVAFDRHPSTATRQRAALFQLRTIEIFRQLGLEEAFREESETVFDLDGGILLTDALYQGKTLSIVQGSDPKKIAQISPCTRLWLTQDMYEPWVRERAKEVGSKQFFKTRVVHYEENADHVVVVVQDIDSGKYRKYKTKFLIACDGNRSPTRKRENIAWDGPGILGSNISIHFKADLKPYLGERSKYGVIYVNNPNISGFWRLDSSSKSGFLGIQSVKGRDKFEPGSVTAKLAREYFQAAAELPDGIDIELEAVSYFTMAAYNSERYTSAGKRVILAGDAAHVMPPTGAMGGNTGIQDVYNLAWKLAYVLKDKASIGLLDSYNVERVPSSGWTVNQAYSRWVSRVIKDETVPHDKELPDETCELGYRYPQGAIITEGPLDPTDLWEDPFSPRADVGSRLLHKVLEGASGKNISSLDLVKQNFVILTTSATSPWLDAARQQDFEVDAVSVTQTSQPVKDPSGGFAEALKLENGQALLIRPDGYIAWRTPVSADNPADELATVLQKLLRPDVKNNAHL</sequence>
<name>A0A9W8QUY5_9HYPO</name>
<organism evidence="7 8">
    <name type="scientific">Fusarium falciforme</name>
    <dbReference type="NCBI Taxonomy" id="195108"/>
    <lineage>
        <taxon>Eukaryota</taxon>
        <taxon>Fungi</taxon>
        <taxon>Dikarya</taxon>
        <taxon>Ascomycota</taxon>
        <taxon>Pezizomycotina</taxon>
        <taxon>Sordariomycetes</taxon>
        <taxon>Hypocreomycetidae</taxon>
        <taxon>Hypocreales</taxon>
        <taxon>Nectriaceae</taxon>
        <taxon>Fusarium</taxon>
        <taxon>Fusarium solani species complex</taxon>
    </lineage>
</organism>
<comment type="caution">
    <text evidence="7">The sequence shown here is derived from an EMBL/GenBank/DDBJ whole genome shotgun (WGS) entry which is preliminary data.</text>
</comment>
<dbReference type="Gene3D" id="3.30.9.10">
    <property type="entry name" value="D-Amino Acid Oxidase, subunit A, domain 2"/>
    <property type="match status" value="1"/>
</dbReference>
<dbReference type="SUPFAM" id="SSF51905">
    <property type="entry name" value="FAD/NAD(P)-binding domain"/>
    <property type="match status" value="1"/>
</dbReference>
<dbReference type="PRINTS" id="PR00420">
    <property type="entry name" value="RNGMNOXGNASE"/>
</dbReference>
<dbReference type="GO" id="GO:0071949">
    <property type="term" value="F:FAD binding"/>
    <property type="evidence" value="ECO:0007669"/>
    <property type="project" value="InterPro"/>
</dbReference>
<feature type="region of interest" description="Disordered" evidence="5">
    <location>
        <begin position="1"/>
        <end position="22"/>
    </location>
</feature>
<dbReference type="PANTHER" id="PTHR43004">
    <property type="entry name" value="TRK SYSTEM POTASSIUM UPTAKE PROTEIN"/>
    <property type="match status" value="1"/>
</dbReference>
<evidence type="ECO:0000256" key="5">
    <source>
        <dbReference type="SAM" id="MobiDB-lite"/>
    </source>
</evidence>
<dbReference type="Gene3D" id="3.50.50.60">
    <property type="entry name" value="FAD/NAD(P)-binding domain"/>
    <property type="match status" value="1"/>
</dbReference>